<evidence type="ECO:0000256" key="2">
    <source>
        <dbReference type="ARBA" id="ARBA00023239"/>
    </source>
</evidence>
<keyword evidence="4" id="KW-1185">Reference proteome</keyword>
<dbReference type="Pfam" id="PF01903">
    <property type="entry name" value="CbiX"/>
    <property type="match status" value="2"/>
</dbReference>
<comment type="caution">
    <text evidence="3">The sequence shown here is derived from an EMBL/GenBank/DDBJ whole genome shotgun (WGS) entry which is preliminary data.</text>
</comment>
<evidence type="ECO:0000313" key="4">
    <source>
        <dbReference type="Proteomes" id="UP001589818"/>
    </source>
</evidence>
<name>A0ABV6JCI5_9BACL</name>
<dbReference type="EMBL" id="JBHLVF010000034">
    <property type="protein sequence ID" value="MFC0393624.1"/>
    <property type="molecule type" value="Genomic_DNA"/>
</dbReference>
<organism evidence="3 4">
    <name type="scientific">Paenibacillus mendelii</name>
    <dbReference type="NCBI Taxonomy" id="206163"/>
    <lineage>
        <taxon>Bacteria</taxon>
        <taxon>Bacillati</taxon>
        <taxon>Bacillota</taxon>
        <taxon>Bacilli</taxon>
        <taxon>Bacillales</taxon>
        <taxon>Paenibacillaceae</taxon>
        <taxon>Paenibacillus</taxon>
    </lineage>
</organism>
<reference evidence="3 4" key="1">
    <citation type="submission" date="2024-09" db="EMBL/GenBank/DDBJ databases">
        <authorList>
            <person name="Sun Q."/>
            <person name="Mori K."/>
        </authorList>
    </citation>
    <scope>NUCLEOTIDE SEQUENCE [LARGE SCALE GENOMIC DNA]</scope>
    <source>
        <strain evidence="3 4">CCM 4839</strain>
    </source>
</reference>
<protein>
    <submittedName>
        <fullName evidence="3">Sirohydrochlorin chelatase</fullName>
    </submittedName>
</protein>
<dbReference type="InterPro" id="IPR050963">
    <property type="entry name" value="Sirohydro_Cobaltochel/CbiX"/>
</dbReference>
<evidence type="ECO:0000313" key="3">
    <source>
        <dbReference type="EMBL" id="MFC0393624.1"/>
    </source>
</evidence>
<accession>A0ABV6JCI5</accession>
<proteinExistence type="predicted"/>
<dbReference type="Proteomes" id="UP001589818">
    <property type="component" value="Unassembled WGS sequence"/>
</dbReference>
<dbReference type="PANTHER" id="PTHR33542">
    <property type="entry name" value="SIROHYDROCHLORIN FERROCHELATASE, CHLOROPLASTIC"/>
    <property type="match status" value="1"/>
</dbReference>
<sequence>MKPGILVISHGSREAGWVQLVDDAVASVAASLERRFTRGAYEAVPSAATGGQASSDGAEPREGAPVPIVSAFLEIVEGRLIQDGIDQLEAEGVTDLYVLPLFVSSGSTHVDDIGQAFGQPPVTVEREGELGRFRVAAGMRVHVGLPIDDDPDIAELLLSNIRELSEQPERELLLLVAHGSREAVFHDRWRRGMKRLAERMKTIGGFARADIAMLLPNQAACKLGALQKKRQDKAFIVVPLFLSSGYFTQTVIPKRLEGFTYRYNGRAMLPHPFIARWMEKQIAAWLDELGAHRLGTKG</sequence>
<dbReference type="SUPFAM" id="SSF53800">
    <property type="entry name" value="Chelatase"/>
    <property type="match status" value="1"/>
</dbReference>
<evidence type="ECO:0000256" key="1">
    <source>
        <dbReference type="ARBA" id="ARBA00022723"/>
    </source>
</evidence>
<dbReference type="InterPro" id="IPR002762">
    <property type="entry name" value="CbiX-like"/>
</dbReference>
<dbReference type="PANTHER" id="PTHR33542:SF3">
    <property type="entry name" value="SIROHYDROCHLORIN FERROCHELATASE, CHLOROPLASTIC"/>
    <property type="match status" value="1"/>
</dbReference>
<gene>
    <name evidence="3" type="ORF">ACFFJ8_19915</name>
</gene>
<dbReference type="RefSeq" id="WP_204820684.1">
    <property type="nucleotide sequence ID" value="NZ_JANHOF010000008.1"/>
</dbReference>
<dbReference type="Gene3D" id="3.40.50.1400">
    <property type="match status" value="2"/>
</dbReference>
<keyword evidence="2" id="KW-0456">Lyase</keyword>
<keyword evidence="1" id="KW-0479">Metal-binding</keyword>